<sequence>MVLHMVDLVNSNDVLYEDCPSNGGSFTSLEDFNMSGCVNTAMIPVGIRREINDTTNR</sequence>
<reference evidence="1" key="1">
    <citation type="submission" date="2007-04" db="EMBL/GenBank/DDBJ databases">
        <title>Annotation of Pediculus humanus corporis strain USDA.</title>
        <authorList>
            <person name="Kirkness E."/>
            <person name="Hannick L."/>
            <person name="Hass B."/>
            <person name="Bruggner R."/>
            <person name="Lawson D."/>
            <person name="Bidwell S."/>
            <person name="Joardar V."/>
            <person name="Caler E."/>
            <person name="Walenz B."/>
            <person name="Inman J."/>
            <person name="Schobel S."/>
            <person name="Galinsky K."/>
            <person name="Amedeo P."/>
            <person name="Strausberg R."/>
        </authorList>
    </citation>
    <scope>NUCLEOTIDE SEQUENCE</scope>
    <source>
        <strain evidence="1">USDA</strain>
    </source>
</reference>
<dbReference type="GeneID" id="8234474"/>
<dbReference type="InParanoid" id="E0VSK1"/>
<evidence type="ECO:0000313" key="3">
    <source>
        <dbReference type="Proteomes" id="UP000009046"/>
    </source>
</evidence>
<evidence type="ECO:0000313" key="1">
    <source>
        <dbReference type="EMBL" id="EEB16357.1"/>
    </source>
</evidence>
<accession>E0VSK1</accession>
<dbReference type="EMBL" id="AAZO01005143">
    <property type="status" value="NOT_ANNOTATED_CDS"/>
    <property type="molecule type" value="Genomic_DNA"/>
</dbReference>
<reference evidence="1" key="2">
    <citation type="submission" date="2007-04" db="EMBL/GenBank/DDBJ databases">
        <title>The genome of the human body louse.</title>
        <authorList>
            <consortium name="The Human Body Louse Genome Consortium"/>
            <person name="Kirkness E."/>
            <person name="Walenz B."/>
            <person name="Hass B."/>
            <person name="Bruggner R."/>
            <person name="Strausberg R."/>
        </authorList>
    </citation>
    <scope>NUCLEOTIDE SEQUENCE</scope>
    <source>
        <strain evidence="1">USDA</strain>
    </source>
</reference>
<keyword evidence="3" id="KW-1185">Reference proteome</keyword>
<dbReference type="VEuPathDB" id="VectorBase:PHUM420050"/>
<evidence type="ECO:0000313" key="2">
    <source>
        <dbReference type="EnsemblMetazoa" id="PHUM420050-PA"/>
    </source>
</evidence>
<dbReference type="AlphaFoldDB" id="E0VSK1"/>
<dbReference type="HOGENOM" id="CLU_2998868_0_0_1"/>
<dbReference type="CTD" id="8234474"/>
<dbReference type="Proteomes" id="UP000009046">
    <property type="component" value="Unassembled WGS sequence"/>
</dbReference>
<dbReference type="EnsemblMetazoa" id="PHUM420050-RA">
    <property type="protein sequence ID" value="PHUM420050-PA"/>
    <property type="gene ID" value="PHUM420050"/>
</dbReference>
<proteinExistence type="predicted"/>
<gene>
    <name evidence="2" type="primary">8234474</name>
    <name evidence="1" type="ORF">Phum_PHUM420050</name>
</gene>
<protein>
    <submittedName>
        <fullName evidence="1 2">Uncharacterized protein</fullName>
    </submittedName>
</protein>
<dbReference type="EMBL" id="DS235751">
    <property type="protein sequence ID" value="EEB16357.1"/>
    <property type="molecule type" value="Genomic_DNA"/>
</dbReference>
<reference evidence="2" key="3">
    <citation type="submission" date="2021-02" db="UniProtKB">
        <authorList>
            <consortium name="EnsemblMetazoa"/>
        </authorList>
    </citation>
    <scope>IDENTIFICATION</scope>
    <source>
        <strain evidence="2">USDA</strain>
    </source>
</reference>
<name>E0VSK1_PEDHC</name>
<dbReference type="RefSeq" id="XP_002429095.1">
    <property type="nucleotide sequence ID" value="XM_002429050.1"/>
</dbReference>
<organism>
    <name type="scientific">Pediculus humanus subsp. corporis</name>
    <name type="common">Body louse</name>
    <dbReference type="NCBI Taxonomy" id="121224"/>
    <lineage>
        <taxon>Eukaryota</taxon>
        <taxon>Metazoa</taxon>
        <taxon>Ecdysozoa</taxon>
        <taxon>Arthropoda</taxon>
        <taxon>Hexapoda</taxon>
        <taxon>Insecta</taxon>
        <taxon>Pterygota</taxon>
        <taxon>Neoptera</taxon>
        <taxon>Paraneoptera</taxon>
        <taxon>Psocodea</taxon>
        <taxon>Troctomorpha</taxon>
        <taxon>Phthiraptera</taxon>
        <taxon>Anoplura</taxon>
        <taxon>Pediculidae</taxon>
        <taxon>Pediculus</taxon>
    </lineage>
</organism>
<dbReference type="KEGG" id="phu:Phum_PHUM420050"/>